<reference evidence="4" key="1">
    <citation type="journal article" date="2020" name="Microbiol. Resour. Announc.">
        <title>Draft Genome Sequences of Thiorhodococcus mannitoliphagus and Thiorhodococcus minor, Purple Sulfur Photosynthetic Bacteria in the Gammaproteobacterial Family Chromatiaceae.</title>
        <authorList>
            <person name="Aviles F.A."/>
            <person name="Meyer T.E."/>
            <person name="Kyndt J.A."/>
        </authorList>
    </citation>
    <scope>NUCLEOTIDE SEQUENCE [LARGE SCALE GENOMIC DNA]</scope>
    <source>
        <strain evidence="4">DSM 18266</strain>
    </source>
</reference>
<dbReference type="InterPro" id="IPR035093">
    <property type="entry name" value="RelE/ParE_toxin_dom_sf"/>
</dbReference>
<gene>
    <name evidence="3" type="ORF">G3480_24815</name>
</gene>
<dbReference type="PANTHER" id="PTHR33755">
    <property type="entry name" value="TOXIN PARE1-RELATED"/>
    <property type="match status" value="1"/>
</dbReference>
<dbReference type="InterPro" id="IPR007712">
    <property type="entry name" value="RelE/ParE_toxin"/>
</dbReference>
<keyword evidence="2" id="KW-1277">Toxin-antitoxin system</keyword>
<comment type="similarity">
    <text evidence="1">Belongs to the RelE toxin family.</text>
</comment>
<dbReference type="AlphaFoldDB" id="A0A6P1E4L2"/>
<evidence type="ECO:0000256" key="2">
    <source>
        <dbReference type="ARBA" id="ARBA00022649"/>
    </source>
</evidence>
<dbReference type="PANTHER" id="PTHR33755:SF5">
    <property type="entry name" value="TYPE II TOXIN-ANTITOXIN SYSTEM RELE_PARE FAMILY TOXIN"/>
    <property type="match status" value="1"/>
</dbReference>
<reference evidence="3 4" key="2">
    <citation type="submission" date="2020-02" db="EMBL/GenBank/DDBJ databases">
        <title>Genome sequences of Thiorhodococcus mannitoliphagus and Thiorhodococcus minor, purple sulfur photosynthetic bacteria in the gammaproteobacterial family, Chromatiaceae.</title>
        <authorList>
            <person name="Aviles F.A."/>
            <person name="Meyer T.E."/>
            <person name="Kyndt J.A."/>
        </authorList>
    </citation>
    <scope>NUCLEOTIDE SEQUENCE [LARGE SCALE GENOMIC DNA]</scope>
    <source>
        <strain evidence="3 4">DSM 18266</strain>
    </source>
</reference>
<evidence type="ECO:0000256" key="1">
    <source>
        <dbReference type="ARBA" id="ARBA00006226"/>
    </source>
</evidence>
<protein>
    <submittedName>
        <fullName evidence="3">Type II toxin-antitoxin system RelE/ParE family toxin</fullName>
    </submittedName>
</protein>
<dbReference type="RefSeq" id="WP_164656903.1">
    <property type="nucleotide sequence ID" value="NZ_JAAIJR010000212.1"/>
</dbReference>
<accession>A0A6P1E4L2</accession>
<proteinExistence type="inferred from homology"/>
<keyword evidence="4" id="KW-1185">Reference proteome</keyword>
<dbReference type="Gene3D" id="3.30.2310.20">
    <property type="entry name" value="RelE-like"/>
    <property type="match status" value="1"/>
</dbReference>
<organism evidence="3 4">
    <name type="scientific">Thiorhodococcus mannitoliphagus</name>
    <dbReference type="NCBI Taxonomy" id="329406"/>
    <lineage>
        <taxon>Bacteria</taxon>
        <taxon>Pseudomonadati</taxon>
        <taxon>Pseudomonadota</taxon>
        <taxon>Gammaproteobacteria</taxon>
        <taxon>Chromatiales</taxon>
        <taxon>Chromatiaceae</taxon>
        <taxon>Thiorhodococcus</taxon>
    </lineage>
</organism>
<name>A0A6P1E4L2_9GAMM</name>
<comment type="caution">
    <text evidence="3">The sequence shown here is derived from an EMBL/GenBank/DDBJ whole genome shotgun (WGS) entry which is preliminary data.</text>
</comment>
<dbReference type="EMBL" id="JAAIJR010000212">
    <property type="protein sequence ID" value="NEX23472.1"/>
    <property type="molecule type" value="Genomic_DNA"/>
</dbReference>
<sequence>MTVARVSFAESALNDLAGIQEWYAAEGVPEVGDRLVAEIFQRVEVLADQPDIGRIVPEFGEPFLRELIHPPFRIVYRRDPLHMRIVRVWRSERLLQLPASAKSQGLAD</sequence>
<dbReference type="Proteomes" id="UP000471640">
    <property type="component" value="Unassembled WGS sequence"/>
</dbReference>
<evidence type="ECO:0000313" key="4">
    <source>
        <dbReference type="Proteomes" id="UP000471640"/>
    </source>
</evidence>
<evidence type="ECO:0000313" key="3">
    <source>
        <dbReference type="EMBL" id="NEX23472.1"/>
    </source>
</evidence>
<dbReference type="InterPro" id="IPR051803">
    <property type="entry name" value="TA_system_RelE-like_toxin"/>
</dbReference>
<dbReference type="Pfam" id="PF05016">
    <property type="entry name" value="ParE_toxin"/>
    <property type="match status" value="1"/>
</dbReference>